<dbReference type="CDD" id="cd05008">
    <property type="entry name" value="SIS_GlmS_GlmD_1"/>
    <property type="match status" value="1"/>
</dbReference>
<protein>
    <submittedName>
        <fullName evidence="5">Glutamine--fructose-6-phosphate transaminase</fullName>
    </submittedName>
</protein>
<dbReference type="InterPro" id="IPR035466">
    <property type="entry name" value="GlmS/AgaS_SIS"/>
</dbReference>
<keyword evidence="2" id="KW-0677">Repeat</keyword>
<organism evidence="5 6">
    <name type="scientific">Pseudovibrio ascidiaceicola</name>
    <dbReference type="NCBI Taxonomy" id="285279"/>
    <lineage>
        <taxon>Bacteria</taxon>
        <taxon>Pseudomonadati</taxon>
        <taxon>Pseudomonadota</taxon>
        <taxon>Alphaproteobacteria</taxon>
        <taxon>Hyphomicrobiales</taxon>
        <taxon>Stappiaceae</taxon>
        <taxon>Pseudovibrio</taxon>
    </lineage>
</organism>
<dbReference type="EMBL" id="FOSK01000002">
    <property type="protein sequence ID" value="SFK15636.1"/>
    <property type="molecule type" value="Genomic_DNA"/>
</dbReference>
<proteinExistence type="predicted"/>
<evidence type="ECO:0000313" key="5">
    <source>
        <dbReference type="EMBL" id="SFK15636.1"/>
    </source>
</evidence>
<name>A0A1I3X9M0_9HYPH</name>
<dbReference type="SUPFAM" id="SSF53697">
    <property type="entry name" value="SIS domain"/>
    <property type="match status" value="1"/>
</dbReference>
<keyword evidence="1" id="KW-0032">Aminotransferase</keyword>
<evidence type="ECO:0000313" key="6">
    <source>
        <dbReference type="Proteomes" id="UP000199598"/>
    </source>
</evidence>
<dbReference type="Proteomes" id="UP000199598">
    <property type="component" value="Unassembled WGS sequence"/>
</dbReference>
<evidence type="ECO:0000259" key="4">
    <source>
        <dbReference type="PROSITE" id="PS51464"/>
    </source>
</evidence>
<accession>A0A1I3X9M0</accession>
<reference evidence="5 6" key="1">
    <citation type="submission" date="2016-10" db="EMBL/GenBank/DDBJ databases">
        <authorList>
            <person name="Varghese N."/>
            <person name="Submissions S."/>
        </authorList>
    </citation>
    <scope>NUCLEOTIDE SEQUENCE [LARGE SCALE GENOMIC DNA]</scope>
    <source>
        <strain evidence="5 6">DSM 16392</strain>
    </source>
</reference>
<gene>
    <name evidence="5" type="ORF">SAMN04488518_102428</name>
</gene>
<sequence>MTKHPGAYMRAEIDQAIPAFAEGVRQDLSKSVKAAALDKLDTFYTIARGSSDAAANLISYELMAELQKPVTTLPPSVFSLGNGLQLGNAGALIFSQSGGSKDLVSAAIGFKSGGGKTLAITNTPGSPLATETDACVDIKAGLEQAVPATKTVICTIAAGMALLAALKPDYAKACEAAAKAMLASAEAKLEQADEIIEAVKSTPHVYVIGRGCGFGAAQEVALKLKETTAIHAEAYSAAEVLHGPLQLATKPLCVLILDTGETVSNQSLSLAEERFRSVGANVFRLTPETVGAQGLTPAASSAMLLRALYPVILETALQLGLDPDQPETLSKITVTI</sequence>
<dbReference type="Pfam" id="PF01380">
    <property type="entry name" value="SIS"/>
    <property type="match status" value="2"/>
</dbReference>
<dbReference type="InterPro" id="IPR001347">
    <property type="entry name" value="SIS_dom"/>
</dbReference>
<keyword evidence="1" id="KW-0808">Transferase</keyword>
<dbReference type="RefSeq" id="WP_093517719.1">
    <property type="nucleotide sequence ID" value="NZ_FOSK01000002.1"/>
</dbReference>
<evidence type="ECO:0000256" key="3">
    <source>
        <dbReference type="SAM" id="Coils"/>
    </source>
</evidence>
<dbReference type="PANTHER" id="PTHR10937:SF8">
    <property type="entry name" value="AMINOTRANSFERASE-RELATED"/>
    <property type="match status" value="1"/>
</dbReference>
<feature type="domain" description="SIS" evidence="4">
    <location>
        <begin position="28"/>
        <end position="195"/>
    </location>
</feature>
<dbReference type="InterPro" id="IPR046348">
    <property type="entry name" value="SIS_dom_sf"/>
</dbReference>
<keyword evidence="3" id="KW-0175">Coiled coil</keyword>
<keyword evidence="6" id="KW-1185">Reference proteome</keyword>
<feature type="coiled-coil region" evidence="3">
    <location>
        <begin position="175"/>
        <end position="202"/>
    </location>
</feature>
<dbReference type="PANTHER" id="PTHR10937">
    <property type="entry name" value="GLUCOSAMINE--FRUCTOSE-6-PHOSPHATE AMINOTRANSFERASE, ISOMERIZING"/>
    <property type="match status" value="1"/>
</dbReference>
<dbReference type="PROSITE" id="PS51464">
    <property type="entry name" value="SIS"/>
    <property type="match status" value="2"/>
</dbReference>
<dbReference type="CDD" id="cd05009">
    <property type="entry name" value="SIS_GlmS_GlmD_2"/>
    <property type="match status" value="1"/>
</dbReference>
<comment type="caution">
    <text evidence="5">The sequence shown here is derived from an EMBL/GenBank/DDBJ whole genome shotgun (WGS) entry which is preliminary data.</text>
</comment>
<dbReference type="InterPro" id="IPR035490">
    <property type="entry name" value="GlmS/FrlB_SIS"/>
</dbReference>
<evidence type="ECO:0000256" key="2">
    <source>
        <dbReference type="ARBA" id="ARBA00022737"/>
    </source>
</evidence>
<dbReference type="Gene3D" id="3.40.50.10490">
    <property type="entry name" value="Glucose-6-phosphate isomerase like protein, domain 1"/>
    <property type="match status" value="2"/>
</dbReference>
<evidence type="ECO:0000256" key="1">
    <source>
        <dbReference type="ARBA" id="ARBA00022576"/>
    </source>
</evidence>
<feature type="domain" description="SIS" evidence="4">
    <location>
        <begin position="196"/>
        <end position="326"/>
    </location>
</feature>